<gene>
    <name evidence="2" type="ORF">BCR33DRAFT_719638</name>
</gene>
<proteinExistence type="predicted"/>
<keyword evidence="3" id="KW-1185">Reference proteome</keyword>
<sequence>MPVPHALASDLIASTSKAAQSSKESDAEKLIEKKEGPAKKAVVITPPTFNIPAYHMGKHM</sequence>
<protein>
    <submittedName>
        <fullName evidence="2">Uncharacterized protein</fullName>
    </submittedName>
</protein>
<dbReference type="AlphaFoldDB" id="A0A1Y2BYH1"/>
<reference evidence="2 3" key="1">
    <citation type="submission" date="2016-07" db="EMBL/GenBank/DDBJ databases">
        <title>Pervasive Adenine N6-methylation of Active Genes in Fungi.</title>
        <authorList>
            <consortium name="DOE Joint Genome Institute"/>
            <person name="Mondo S.J."/>
            <person name="Dannebaum R.O."/>
            <person name="Kuo R.C."/>
            <person name="Labutti K."/>
            <person name="Haridas S."/>
            <person name="Kuo A."/>
            <person name="Salamov A."/>
            <person name="Ahrendt S.R."/>
            <person name="Lipzen A."/>
            <person name="Sullivan W."/>
            <person name="Andreopoulos W.B."/>
            <person name="Clum A."/>
            <person name="Lindquist E."/>
            <person name="Daum C."/>
            <person name="Ramamoorthy G.K."/>
            <person name="Gryganskyi A."/>
            <person name="Culley D."/>
            <person name="Magnuson J.K."/>
            <person name="James T.Y."/>
            <person name="O'Malley M.A."/>
            <person name="Stajich J.E."/>
            <person name="Spatafora J.W."/>
            <person name="Visel A."/>
            <person name="Grigoriev I.V."/>
        </authorList>
    </citation>
    <scope>NUCLEOTIDE SEQUENCE [LARGE SCALE GENOMIC DNA]</scope>
    <source>
        <strain evidence="2 3">JEL800</strain>
    </source>
</reference>
<organism evidence="2 3">
    <name type="scientific">Rhizoclosmatium globosum</name>
    <dbReference type="NCBI Taxonomy" id="329046"/>
    <lineage>
        <taxon>Eukaryota</taxon>
        <taxon>Fungi</taxon>
        <taxon>Fungi incertae sedis</taxon>
        <taxon>Chytridiomycota</taxon>
        <taxon>Chytridiomycota incertae sedis</taxon>
        <taxon>Chytridiomycetes</taxon>
        <taxon>Chytridiales</taxon>
        <taxon>Chytriomycetaceae</taxon>
        <taxon>Rhizoclosmatium</taxon>
    </lineage>
</organism>
<feature type="compositionally biased region" description="Basic and acidic residues" evidence="1">
    <location>
        <begin position="23"/>
        <end position="38"/>
    </location>
</feature>
<feature type="region of interest" description="Disordered" evidence="1">
    <location>
        <begin position="1"/>
        <end position="38"/>
    </location>
</feature>
<accession>A0A1Y2BYH1</accession>
<evidence type="ECO:0000313" key="2">
    <source>
        <dbReference type="EMBL" id="ORY39810.1"/>
    </source>
</evidence>
<comment type="caution">
    <text evidence="2">The sequence shown here is derived from an EMBL/GenBank/DDBJ whole genome shotgun (WGS) entry which is preliminary data.</text>
</comment>
<dbReference type="Proteomes" id="UP000193642">
    <property type="component" value="Unassembled WGS sequence"/>
</dbReference>
<evidence type="ECO:0000256" key="1">
    <source>
        <dbReference type="SAM" id="MobiDB-lite"/>
    </source>
</evidence>
<evidence type="ECO:0000313" key="3">
    <source>
        <dbReference type="Proteomes" id="UP000193642"/>
    </source>
</evidence>
<dbReference type="EMBL" id="MCGO01000037">
    <property type="protein sequence ID" value="ORY39810.1"/>
    <property type="molecule type" value="Genomic_DNA"/>
</dbReference>
<feature type="compositionally biased region" description="Polar residues" evidence="1">
    <location>
        <begin position="12"/>
        <end position="22"/>
    </location>
</feature>
<name>A0A1Y2BYH1_9FUNG</name>